<comment type="caution">
    <text evidence="2">The sequence shown here is derived from an EMBL/GenBank/DDBJ whole genome shotgun (WGS) entry which is preliminary data.</text>
</comment>
<evidence type="ECO:0000313" key="2">
    <source>
        <dbReference type="EMBL" id="EFC05854.1"/>
    </source>
</evidence>
<keyword evidence="1" id="KW-1133">Transmembrane helix</keyword>
<dbReference type="EMBL" id="ADFR01000003">
    <property type="protein sequence ID" value="EFC05854.1"/>
    <property type="molecule type" value="Genomic_DNA"/>
</dbReference>
<dbReference type="Proteomes" id="UP000005017">
    <property type="component" value="Unassembled WGS sequence"/>
</dbReference>
<organism evidence="2 3">
    <name type="scientific">Bulleidia extructa W1219</name>
    <dbReference type="NCBI Taxonomy" id="679192"/>
    <lineage>
        <taxon>Bacteria</taxon>
        <taxon>Bacillati</taxon>
        <taxon>Bacillota</taxon>
        <taxon>Erysipelotrichia</taxon>
        <taxon>Erysipelotrichales</taxon>
        <taxon>Erysipelotrichaceae</taxon>
        <taxon>Bulleidia</taxon>
    </lineage>
</organism>
<feature type="transmembrane region" description="Helical" evidence="1">
    <location>
        <begin position="50"/>
        <end position="66"/>
    </location>
</feature>
<dbReference type="AlphaFoldDB" id="D2MN32"/>
<keyword evidence="1" id="KW-0812">Transmembrane</keyword>
<dbReference type="STRING" id="679192.HMPREF9013_0047"/>
<feature type="transmembrane region" description="Helical" evidence="1">
    <location>
        <begin position="72"/>
        <end position="89"/>
    </location>
</feature>
<keyword evidence="1" id="KW-0472">Membrane</keyword>
<keyword evidence="3" id="KW-1185">Reference proteome</keyword>
<feature type="transmembrane region" description="Helical" evidence="1">
    <location>
        <begin position="25"/>
        <end position="43"/>
    </location>
</feature>
<evidence type="ECO:0000313" key="3">
    <source>
        <dbReference type="Proteomes" id="UP000005017"/>
    </source>
</evidence>
<reference evidence="3" key="1">
    <citation type="submission" date="2009-12" db="EMBL/GenBank/DDBJ databases">
        <title>Sequence of Clostridiales genomosp. BVAB3 str. UPII9-5.</title>
        <authorList>
            <person name="Madupu R."/>
            <person name="Durkin A.S."/>
            <person name="Torralba M."/>
            <person name="Methe B."/>
            <person name="Sutton G.G."/>
            <person name="Strausberg R.L."/>
            <person name="Nelson K.E."/>
        </authorList>
    </citation>
    <scope>NUCLEOTIDE SEQUENCE [LARGE SCALE GENOMIC DNA]</scope>
    <source>
        <strain evidence="3">W1219</strain>
    </source>
</reference>
<name>D2MN32_9FIRM</name>
<proteinExistence type="predicted"/>
<sequence length="139" mass="16290">MPLFYFSLWLSHPQDNLSGLVNQSYLYQVFAFLMATQVSYTLYRIHYRTIAIFLWIALISTLFFSYLNHPQIHLVLANTAFVLYTYPFLRKFQYYPSTWKIISLLLALAALSIVSQGTITGLSEYSYLIALSYFYSFQV</sequence>
<protein>
    <submittedName>
        <fullName evidence="2">Uncharacterized protein</fullName>
    </submittedName>
</protein>
<dbReference type="RefSeq" id="WP_006626803.1">
    <property type="nucleotide sequence ID" value="NZ_ADFR01000003.1"/>
</dbReference>
<gene>
    <name evidence="2" type="ORF">HMPREF9013_0047</name>
</gene>
<accession>D2MN32</accession>
<evidence type="ECO:0000256" key="1">
    <source>
        <dbReference type="SAM" id="Phobius"/>
    </source>
</evidence>
<feature type="transmembrane region" description="Helical" evidence="1">
    <location>
        <begin position="101"/>
        <end position="119"/>
    </location>
</feature>